<keyword evidence="6 10" id="KW-0547">Nucleotide-binding</keyword>
<dbReference type="CDD" id="cd01672">
    <property type="entry name" value="TMPK"/>
    <property type="match status" value="1"/>
</dbReference>
<name>F0V2H8_MYCS3</name>
<dbReference type="KEGG" id="msk:MSUIS_07660"/>
<keyword evidence="5 10" id="KW-0545">Nucleotide biosynthesis</keyword>
<dbReference type="GO" id="GO:0006235">
    <property type="term" value="P:dTTP biosynthetic process"/>
    <property type="evidence" value="ECO:0007669"/>
    <property type="project" value="UniProtKB-UniRule"/>
</dbReference>
<dbReference type="InterPro" id="IPR018094">
    <property type="entry name" value="Thymidylate_kinase"/>
</dbReference>
<dbReference type="EC" id="2.7.4.9" evidence="2 10"/>
<protein>
    <recommendedName>
        <fullName evidence="3 10">Thymidylate kinase</fullName>
        <ecNumber evidence="2 10">2.7.4.9</ecNumber>
    </recommendedName>
    <alternativeName>
        <fullName evidence="10">dTMP kinase</fullName>
    </alternativeName>
</protein>
<dbReference type="Proteomes" id="UP000008645">
    <property type="component" value="Chromosome"/>
</dbReference>
<organism evidence="12 13">
    <name type="scientific">Mycoplasma suis (strain KI_3806)</name>
    <dbReference type="NCBI Taxonomy" id="708248"/>
    <lineage>
        <taxon>Bacteria</taxon>
        <taxon>Bacillati</taxon>
        <taxon>Mycoplasmatota</taxon>
        <taxon>Mollicutes</taxon>
        <taxon>Mycoplasmataceae</taxon>
        <taxon>Mycoplasma</taxon>
    </lineage>
</organism>
<evidence type="ECO:0000259" key="11">
    <source>
        <dbReference type="Pfam" id="PF02223"/>
    </source>
</evidence>
<dbReference type="GO" id="GO:0004798">
    <property type="term" value="F:dTMP kinase activity"/>
    <property type="evidence" value="ECO:0007669"/>
    <property type="project" value="UniProtKB-UniRule"/>
</dbReference>
<evidence type="ECO:0000256" key="9">
    <source>
        <dbReference type="ARBA" id="ARBA00048743"/>
    </source>
</evidence>
<evidence type="ECO:0000256" key="5">
    <source>
        <dbReference type="ARBA" id="ARBA00022727"/>
    </source>
</evidence>
<comment type="caution">
    <text evidence="10">Lacks conserved residue(s) required for the propagation of feature annotation.</text>
</comment>
<evidence type="ECO:0000256" key="3">
    <source>
        <dbReference type="ARBA" id="ARBA00017144"/>
    </source>
</evidence>
<dbReference type="GO" id="GO:0005524">
    <property type="term" value="F:ATP binding"/>
    <property type="evidence" value="ECO:0007669"/>
    <property type="project" value="UniProtKB-UniRule"/>
</dbReference>
<evidence type="ECO:0000313" key="12">
    <source>
        <dbReference type="EMBL" id="CBZ40859.1"/>
    </source>
</evidence>
<evidence type="ECO:0000313" key="13">
    <source>
        <dbReference type="Proteomes" id="UP000008645"/>
    </source>
</evidence>
<comment type="function">
    <text evidence="10">Phosphorylation of dTMP to form dTDP in both de novo and salvage pathways of dTTP synthesis.</text>
</comment>
<comment type="similarity">
    <text evidence="1 10">Belongs to the thymidylate kinase family.</text>
</comment>
<evidence type="ECO:0000256" key="2">
    <source>
        <dbReference type="ARBA" id="ARBA00012980"/>
    </source>
</evidence>
<comment type="catalytic activity">
    <reaction evidence="9 10">
        <text>dTMP + ATP = dTDP + ADP</text>
        <dbReference type="Rhea" id="RHEA:13517"/>
        <dbReference type="ChEBI" id="CHEBI:30616"/>
        <dbReference type="ChEBI" id="CHEBI:58369"/>
        <dbReference type="ChEBI" id="CHEBI:63528"/>
        <dbReference type="ChEBI" id="CHEBI:456216"/>
        <dbReference type="EC" id="2.7.4.9"/>
    </reaction>
</comment>
<dbReference type="PROSITE" id="PS01331">
    <property type="entry name" value="THYMIDYLATE_KINASE"/>
    <property type="match status" value="1"/>
</dbReference>
<keyword evidence="7 10" id="KW-0418">Kinase</keyword>
<dbReference type="PANTHER" id="PTHR10344:SF4">
    <property type="entry name" value="UMP-CMP KINASE 2, MITOCHONDRIAL"/>
    <property type="match status" value="1"/>
</dbReference>
<dbReference type="GO" id="GO:0005737">
    <property type="term" value="C:cytoplasm"/>
    <property type="evidence" value="ECO:0007669"/>
    <property type="project" value="TreeGrafter"/>
</dbReference>
<dbReference type="EMBL" id="FQ790233">
    <property type="protein sequence ID" value="CBZ40859.1"/>
    <property type="molecule type" value="Genomic_DNA"/>
</dbReference>
<dbReference type="OrthoDB" id="9774907at2"/>
<dbReference type="InterPro" id="IPR027417">
    <property type="entry name" value="P-loop_NTPase"/>
</dbReference>
<dbReference type="PANTHER" id="PTHR10344">
    <property type="entry name" value="THYMIDYLATE KINASE"/>
    <property type="match status" value="1"/>
</dbReference>
<dbReference type="RefSeq" id="WP_013609457.1">
    <property type="nucleotide sequence ID" value="NC_015153.1"/>
</dbReference>
<reference evidence="12 13" key="1">
    <citation type="journal article" date="2011" name="J. Bacteriol.">
        <title>Complete genome sequence of the hemotrophic Mycoplasma suis strain KI3806.</title>
        <authorList>
            <person name="Oehlerking J."/>
            <person name="Kube M."/>
            <person name="Felder K.M."/>
            <person name="Matter D."/>
            <person name="Wittenbrink M.M."/>
            <person name="Schwarzenbach S."/>
            <person name="Kramer M.M."/>
            <person name="Hoelzle K."/>
            <person name="Hoelzle L.E."/>
        </authorList>
    </citation>
    <scope>NUCLEOTIDE SEQUENCE [LARGE SCALE GENOMIC DNA]</scope>
    <source>
        <strain evidence="13">KI_3806</strain>
    </source>
</reference>
<evidence type="ECO:0000256" key="1">
    <source>
        <dbReference type="ARBA" id="ARBA00009776"/>
    </source>
</evidence>
<dbReference type="NCBIfam" id="TIGR00041">
    <property type="entry name" value="DTMP_kinase"/>
    <property type="match status" value="1"/>
</dbReference>
<evidence type="ECO:0000256" key="4">
    <source>
        <dbReference type="ARBA" id="ARBA00022679"/>
    </source>
</evidence>
<keyword evidence="4 10" id="KW-0808">Transferase</keyword>
<dbReference type="AlphaFoldDB" id="F0V2H8"/>
<dbReference type="GO" id="GO:0006233">
    <property type="term" value="P:dTDP biosynthetic process"/>
    <property type="evidence" value="ECO:0007669"/>
    <property type="project" value="InterPro"/>
</dbReference>
<accession>F0V2H8</accession>
<proteinExistence type="inferred from homology"/>
<evidence type="ECO:0000256" key="6">
    <source>
        <dbReference type="ARBA" id="ARBA00022741"/>
    </source>
</evidence>
<dbReference type="Pfam" id="PF02223">
    <property type="entry name" value="Thymidylate_kin"/>
    <property type="match status" value="1"/>
</dbReference>
<dbReference type="HOGENOM" id="CLU_049131_0_2_14"/>
<feature type="domain" description="Thymidylate kinase-like" evidence="11">
    <location>
        <begin position="5"/>
        <end position="183"/>
    </location>
</feature>
<sequence length="218" mass="25164">MFIVIEGMDNSGKTTLINYLKKSLLNNPLIFEKFSKIHFTSEPYGPEEFKEKFSELSSPIFSNSYSLSPVTESLLFLAIRAEHLRKFIKPKLEENSLLICDRYFLSTLAYQSHLKGVSCEWLSSNMKFISEGFSPNLVFIVNVSEEDWKTFTNNKRIKKQLNKLDCLSSSYRELSEAYKWASEKLIELGENVINIPSTFSLEEKAQFIINKIVEINKG</sequence>
<dbReference type="InterPro" id="IPR018095">
    <property type="entry name" value="Thymidylate_kin_CS"/>
</dbReference>
<evidence type="ECO:0000256" key="7">
    <source>
        <dbReference type="ARBA" id="ARBA00022777"/>
    </source>
</evidence>
<dbReference type="SUPFAM" id="SSF52540">
    <property type="entry name" value="P-loop containing nucleoside triphosphate hydrolases"/>
    <property type="match status" value="1"/>
</dbReference>
<dbReference type="GO" id="GO:0006227">
    <property type="term" value="P:dUDP biosynthetic process"/>
    <property type="evidence" value="ECO:0007669"/>
    <property type="project" value="TreeGrafter"/>
</dbReference>
<gene>
    <name evidence="10 12" type="primary">tmk</name>
    <name evidence="12" type="ORF">MSUIS_07660</name>
</gene>
<keyword evidence="8 10" id="KW-0067">ATP-binding</keyword>
<evidence type="ECO:0000256" key="8">
    <source>
        <dbReference type="ARBA" id="ARBA00022840"/>
    </source>
</evidence>
<dbReference type="InterPro" id="IPR039430">
    <property type="entry name" value="Thymidylate_kin-like_dom"/>
</dbReference>
<dbReference type="Gene3D" id="3.40.50.300">
    <property type="entry name" value="P-loop containing nucleotide triphosphate hydrolases"/>
    <property type="match status" value="1"/>
</dbReference>
<dbReference type="HAMAP" id="MF_00165">
    <property type="entry name" value="Thymidylate_kinase"/>
    <property type="match status" value="1"/>
</dbReference>
<evidence type="ECO:0000256" key="10">
    <source>
        <dbReference type="HAMAP-Rule" id="MF_00165"/>
    </source>
</evidence>